<proteinExistence type="predicted"/>
<name>A0A504J2Y0_9FLAO</name>
<evidence type="ECO:0008006" key="4">
    <source>
        <dbReference type="Google" id="ProtNLM"/>
    </source>
</evidence>
<feature type="chain" id="PRO_5021484215" description="Porin" evidence="1">
    <location>
        <begin position="24"/>
        <end position="418"/>
    </location>
</feature>
<keyword evidence="3" id="KW-1185">Reference proteome</keyword>
<sequence>MKSQFQIKLLFIALVLVHLSSKAQDQSSENKFSVKLNGFVWTETFFDTRQTVSARDADVVLYPREELLDDNGRDINDASDFNMIAIHSRAAIRITAPDFLNAKVSGLIEGDFVGSTDDNIGLFRLRHAMVKLNWQKTELLSGFYWHPMFPLEVFPQVVSWGGAAPFHVLSRNPQVRFSYMPDASNRFSITALSQLDFKSSGPNGASTEYIRNAGIPEMNVQYMTGLDKNLLFGITAGYKWLKPTLSFTNPSGEEVKTDEKVGSFHFNAFAKANINGNYLRAGAIYGQNMFNFLMIGGYAVENITDSQIEYTNIATGAYWADLTLKPIKEKYVFGLYAGYSENYGAEDEIGGDIYGRGTNIDYMYRIAPRLVYGKGRFKIRGEVIYNAASYGVPDSSLNFTDSSEVANVRFLLATTLSF</sequence>
<evidence type="ECO:0000313" key="2">
    <source>
        <dbReference type="EMBL" id="TPN82985.1"/>
    </source>
</evidence>
<dbReference type="EMBL" id="VFWZ01000008">
    <property type="protein sequence ID" value="TPN82985.1"/>
    <property type="molecule type" value="Genomic_DNA"/>
</dbReference>
<keyword evidence="1" id="KW-0732">Signal</keyword>
<accession>A0A504J2Y0</accession>
<dbReference type="OrthoDB" id="9802177at2"/>
<feature type="signal peptide" evidence="1">
    <location>
        <begin position="1"/>
        <end position="23"/>
    </location>
</feature>
<evidence type="ECO:0000313" key="3">
    <source>
        <dbReference type="Proteomes" id="UP000315540"/>
    </source>
</evidence>
<dbReference type="AlphaFoldDB" id="A0A504J2Y0"/>
<dbReference type="RefSeq" id="WP_140596528.1">
    <property type="nucleotide sequence ID" value="NZ_VFWZ01000008.1"/>
</dbReference>
<dbReference type="Proteomes" id="UP000315540">
    <property type="component" value="Unassembled WGS sequence"/>
</dbReference>
<gene>
    <name evidence="2" type="ORF">FHK87_21400</name>
</gene>
<protein>
    <recommendedName>
        <fullName evidence="4">Porin</fullName>
    </recommendedName>
</protein>
<reference evidence="2 3" key="1">
    <citation type="submission" date="2019-06" db="EMBL/GenBank/DDBJ databases">
        <authorList>
            <person name="Meng X."/>
        </authorList>
    </citation>
    <scope>NUCLEOTIDE SEQUENCE [LARGE SCALE GENOMIC DNA]</scope>
    <source>
        <strain evidence="2 3">M625</strain>
    </source>
</reference>
<organism evidence="2 3">
    <name type="scientific">Aquimarina algicola</name>
    <dbReference type="NCBI Taxonomy" id="2589995"/>
    <lineage>
        <taxon>Bacteria</taxon>
        <taxon>Pseudomonadati</taxon>
        <taxon>Bacteroidota</taxon>
        <taxon>Flavobacteriia</taxon>
        <taxon>Flavobacteriales</taxon>
        <taxon>Flavobacteriaceae</taxon>
        <taxon>Aquimarina</taxon>
    </lineage>
</organism>
<evidence type="ECO:0000256" key="1">
    <source>
        <dbReference type="SAM" id="SignalP"/>
    </source>
</evidence>
<comment type="caution">
    <text evidence="2">The sequence shown here is derived from an EMBL/GenBank/DDBJ whole genome shotgun (WGS) entry which is preliminary data.</text>
</comment>